<evidence type="ECO:0008006" key="3">
    <source>
        <dbReference type="Google" id="ProtNLM"/>
    </source>
</evidence>
<sequence>MATLPLEIWREICLILLHEDLRPELLALSRTNRGCYSIAAPFCYRSLTIEFTTVETLQSITSQLSNKGLGKPFLAHARSLSLMPIHEEHSLGIRHNGKSIVQVFNPATNEAFLQPHLTGVPCGGGLSIADRGGNDSVYRQQWEPVISLIARLRHLEEFNFFIQSGFPSSLRKALSKCHPHCKVKIWSSQPAAYAEPNVQRWILPTASETHSKACQIDFEILFWDRLDTFNAEILLTEPPGLVNEMLPFVFAAPNLKHLILTHTFPLAPSLALVEFVERKWRDLAAVSPPAGIANLESLTLSSVYFDDTLFPALATVTDLSCLRSLDISGYMHPDMLADAAKLLKGLERLFVTVDLPHDEDVITAIKTFTPLKFLCLRGHGSAASVLSVLEQHGPSLQGLILELVCYRGVFVGRDGERLQRFHHEYPLFNLSQHNEMAGLCPHLQELRLQVKRPARKTAELEMYRALGQFSSLRSLVLDLHFQPEGSPIGNVFLNDTVDENLARQVWNVITTSQSSQHLMKLRLAPFGDIYFLDDELYYSHHTRSFLLTRGGRDGLSVREIGKVTSDILEQKNRRLLNKENKSPATSRG</sequence>
<dbReference type="GeneID" id="98148673"/>
<gene>
    <name evidence="1" type="ORF">BJX67DRAFT_384118</name>
</gene>
<organism evidence="1 2">
    <name type="scientific">Aspergillus lucknowensis</name>
    <dbReference type="NCBI Taxonomy" id="176173"/>
    <lineage>
        <taxon>Eukaryota</taxon>
        <taxon>Fungi</taxon>
        <taxon>Dikarya</taxon>
        <taxon>Ascomycota</taxon>
        <taxon>Pezizomycotina</taxon>
        <taxon>Eurotiomycetes</taxon>
        <taxon>Eurotiomycetidae</taxon>
        <taxon>Eurotiales</taxon>
        <taxon>Aspergillaceae</taxon>
        <taxon>Aspergillus</taxon>
        <taxon>Aspergillus subgen. Nidulantes</taxon>
    </lineage>
</organism>
<dbReference type="SUPFAM" id="SSF52047">
    <property type="entry name" value="RNI-like"/>
    <property type="match status" value="1"/>
</dbReference>
<accession>A0ABR4LL36</accession>
<name>A0ABR4LL36_9EURO</name>
<dbReference type="Gene3D" id="3.80.10.10">
    <property type="entry name" value="Ribonuclease Inhibitor"/>
    <property type="match status" value="1"/>
</dbReference>
<comment type="caution">
    <text evidence="1">The sequence shown here is derived from an EMBL/GenBank/DDBJ whole genome shotgun (WGS) entry which is preliminary data.</text>
</comment>
<dbReference type="EMBL" id="JBFXLQ010000044">
    <property type="protein sequence ID" value="KAL2864118.1"/>
    <property type="molecule type" value="Genomic_DNA"/>
</dbReference>
<dbReference type="Proteomes" id="UP001610432">
    <property type="component" value="Unassembled WGS sequence"/>
</dbReference>
<dbReference type="InterPro" id="IPR032675">
    <property type="entry name" value="LRR_dom_sf"/>
</dbReference>
<evidence type="ECO:0000313" key="1">
    <source>
        <dbReference type="EMBL" id="KAL2864118.1"/>
    </source>
</evidence>
<dbReference type="RefSeq" id="XP_070883097.1">
    <property type="nucleotide sequence ID" value="XM_071033601.1"/>
</dbReference>
<evidence type="ECO:0000313" key="2">
    <source>
        <dbReference type="Proteomes" id="UP001610432"/>
    </source>
</evidence>
<keyword evidence="2" id="KW-1185">Reference proteome</keyword>
<protein>
    <recommendedName>
        <fullName evidence="3">F-box domain-containing protein</fullName>
    </recommendedName>
</protein>
<reference evidence="1 2" key="1">
    <citation type="submission" date="2024-07" db="EMBL/GenBank/DDBJ databases">
        <title>Section-level genome sequencing and comparative genomics of Aspergillus sections Usti and Cavernicolus.</title>
        <authorList>
            <consortium name="Lawrence Berkeley National Laboratory"/>
            <person name="Nybo J.L."/>
            <person name="Vesth T.C."/>
            <person name="Theobald S."/>
            <person name="Frisvad J.C."/>
            <person name="Larsen T.O."/>
            <person name="Kjaerboelling I."/>
            <person name="Rothschild-Mancinelli K."/>
            <person name="Lyhne E.K."/>
            <person name="Kogle M.E."/>
            <person name="Barry K."/>
            <person name="Clum A."/>
            <person name="Na H."/>
            <person name="Ledsgaard L."/>
            <person name="Lin J."/>
            <person name="Lipzen A."/>
            <person name="Kuo A."/>
            <person name="Riley R."/>
            <person name="Mondo S."/>
            <person name="Labutti K."/>
            <person name="Haridas S."/>
            <person name="Pangalinan J."/>
            <person name="Salamov A.A."/>
            <person name="Simmons B.A."/>
            <person name="Magnuson J.K."/>
            <person name="Chen J."/>
            <person name="Drula E."/>
            <person name="Henrissat B."/>
            <person name="Wiebenga A."/>
            <person name="Lubbers R.J."/>
            <person name="Gomes A.C."/>
            <person name="Macurrencykelacurrency M.R."/>
            <person name="Stajich J."/>
            <person name="Grigoriev I.V."/>
            <person name="Mortensen U.H."/>
            <person name="De Vries R.P."/>
            <person name="Baker S.E."/>
            <person name="Andersen M.R."/>
        </authorList>
    </citation>
    <scope>NUCLEOTIDE SEQUENCE [LARGE SCALE GENOMIC DNA]</scope>
    <source>
        <strain evidence="1 2">CBS 449.75</strain>
    </source>
</reference>
<proteinExistence type="predicted"/>